<dbReference type="Pfam" id="PF13267">
    <property type="entry name" value="DUF4058"/>
    <property type="match status" value="1"/>
</dbReference>
<feature type="compositionally biased region" description="Low complexity" evidence="1">
    <location>
        <begin position="69"/>
        <end position="80"/>
    </location>
</feature>
<proteinExistence type="predicted"/>
<evidence type="ECO:0000256" key="1">
    <source>
        <dbReference type="SAM" id="MobiDB-lite"/>
    </source>
</evidence>
<name>A0AAU8JIY6_9CYAN</name>
<dbReference type="RefSeq" id="WP_313890668.1">
    <property type="nucleotide sequence ID" value="NZ_CP159837.1"/>
</dbReference>
<organism evidence="2">
    <name type="scientific">Planktothricoides raciborskii GIHE-MW2</name>
    <dbReference type="NCBI Taxonomy" id="2792601"/>
    <lineage>
        <taxon>Bacteria</taxon>
        <taxon>Bacillati</taxon>
        <taxon>Cyanobacteriota</taxon>
        <taxon>Cyanophyceae</taxon>
        <taxon>Oscillatoriophycideae</taxon>
        <taxon>Oscillatoriales</taxon>
        <taxon>Oscillatoriaceae</taxon>
        <taxon>Planktothricoides</taxon>
    </lineage>
</organism>
<gene>
    <name evidence="2" type="ORF">ABWT76_001575</name>
</gene>
<dbReference type="EMBL" id="CP159837">
    <property type="protein sequence ID" value="XCM38710.1"/>
    <property type="molecule type" value="Genomic_DNA"/>
</dbReference>
<reference evidence="2" key="1">
    <citation type="submission" date="2024-07" db="EMBL/GenBank/DDBJ databases">
        <authorList>
            <person name="Kim Y.J."/>
            <person name="Jeong J.Y."/>
        </authorList>
    </citation>
    <scope>NUCLEOTIDE SEQUENCE</scope>
    <source>
        <strain evidence="2">GIHE-MW2</strain>
    </source>
</reference>
<dbReference type="AlphaFoldDB" id="A0AAU8JIY6"/>
<accession>A0AAU8JIY6</accession>
<feature type="region of interest" description="Disordered" evidence="1">
    <location>
        <begin position="68"/>
        <end position="87"/>
    </location>
</feature>
<evidence type="ECO:0000313" key="2">
    <source>
        <dbReference type="EMBL" id="XCM38710.1"/>
    </source>
</evidence>
<sequence length="290" mass="32501">MPSPFPGMDPYLEDPQEWPEVHNRLIVNLADWLSPQLRPTYRVAIEKRTYQTDVDDFLLVGLPDVTVWQPKSSTPSSQPPRYSTAGTLASTKDRPFAVTMPMPTTVKEGYLEIRRVKTGEVVTAIEILSPSNKRPGEGRDAYIRKRRQVLGSSTHLVEIDLLRTGEKMPAIGEVPPTDYRILVSRGDRRPNAMVYAFTLREAIPVFPLPLRPQDPEPLVDLQTLLNNLYDLAGYDSSDRLSLIAGSLTFRSRCSMGRCAVARTRTAVVGQVGQSDFCSVYDRAIINQLID</sequence>
<dbReference type="InterPro" id="IPR025132">
    <property type="entry name" value="DUF4058"/>
</dbReference>
<protein>
    <submittedName>
        <fullName evidence="2">DUF4058 family protein</fullName>
    </submittedName>
</protein>